<dbReference type="PANTHER" id="PTHR16092">
    <property type="entry name" value="SEC3/SYNTAXIN-RELATED"/>
    <property type="match status" value="1"/>
</dbReference>
<dbReference type="InterPro" id="IPR019160">
    <property type="entry name" value="Sec3_CC"/>
</dbReference>
<keyword evidence="1" id="KW-0175">Coiled coil</keyword>
<feature type="domain" description="Exocyst complex component Sec3 PIP2-binding N-terminal" evidence="3">
    <location>
        <begin position="60"/>
        <end position="143"/>
    </location>
</feature>
<protein>
    <recommendedName>
        <fullName evidence="3">Exocyst complex component Sec3 PIP2-binding N-terminal domain-containing protein</fullName>
    </recommendedName>
</protein>
<feature type="compositionally biased region" description="Basic and acidic residues" evidence="2">
    <location>
        <begin position="780"/>
        <end position="799"/>
    </location>
</feature>
<dbReference type="Pfam" id="PF09763">
    <property type="entry name" value="Sec3_CC"/>
    <property type="match status" value="1"/>
</dbReference>
<evidence type="ECO:0000313" key="5">
    <source>
        <dbReference type="Proteomes" id="UP000245699"/>
    </source>
</evidence>
<evidence type="ECO:0000259" key="3">
    <source>
        <dbReference type="SMART" id="SM01313"/>
    </source>
</evidence>
<dbReference type="EMBL" id="MBFT01000604">
    <property type="protein sequence ID" value="PVU88698.1"/>
    <property type="molecule type" value="Genomic_DNA"/>
</dbReference>
<feature type="compositionally biased region" description="Low complexity" evidence="2">
    <location>
        <begin position="887"/>
        <end position="901"/>
    </location>
</feature>
<dbReference type="Gene3D" id="2.30.29.90">
    <property type="match status" value="1"/>
</dbReference>
<dbReference type="GO" id="GO:0005546">
    <property type="term" value="F:phosphatidylinositol-4,5-bisphosphate binding"/>
    <property type="evidence" value="ECO:0007669"/>
    <property type="project" value="TreeGrafter"/>
</dbReference>
<sequence>MEYDIERVKLLAELLRKKLFVGVEDNPATQALMKNIGNSAKRERLLNLVEVREGESSDSKDNRTWILCLTVKKNRKLRLHRVKQNGSAMTISKQWGLDEIKAIEYKSEREFSLKTSSTNHYRTTNELQTEEFIKKLVSYCNMYSPRPPKYINIVGDLGKGVDFKPEENKTEVLDTAVDLEAVKKGKKPTKKEVLPPVEDEYLAGDFENENLGIDDFNEYGDMQFTSEDLLLDQTFMLNADELLGIFGWKANVDAAELESRLLLELSRLDSMNVRDVLEAEKKVPVVISELEKSISELDVMDKLLKRYRDELDSMGEDVHQIQIENENLKIEEINQQKLLSDLENFLREISVPEEQAQVLKNESLETRDGIARIQKVASILQSKLLLTLEGGLEEMDAFKERKKRYEHYCTNFSARVYDYLKVMFQFKSEEALNNKPKSFGKRIYEISSASRVHEELTMYCGLTLLLKEFKPASDKDLQALYIQSMNKLYNKEGNDLLDSCRPYFLKVRHKEIDYVFTLPQANASGLGQVSIGGRRSSSEFGMGGGNSGGDVGGDIQPYLAFKMGLETIVKSIITEQNFLSDIFHYSPAKRVSSARDRKISEVNEGGKEEKLKMVSFNEWANEGWRPIGDWEVPRLIWNRGGSTKEVGNMLDLLFGNVKASVDNMTDMGTRFDPSQSLGMLAAVEEKVVECKSSDLEFVLRLLESSRSWGGGRGEINDEEENRDSYDSETGNGEQRGSEGAWRGSKRQAGEGGSGCFQESFAGREELGGQRGPERLREQPDCIADEHSYDAGRAGADRGRSFGAGIGGDEAALQDDVGPGTAAAAGLRGAGDTETVWEADRLLRGTGGAEAEGPVAGDSGGIQPGERTKGAGELQPKGGEGADEGAVPASGEAPGGIPAASGSGVGRSGRRNPAEIRRLQQHAGKGLQRRKRLV</sequence>
<dbReference type="GO" id="GO:0005886">
    <property type="term" value="C:plasma membrane"/>
    <property type="evidence" value="ECO:0007669"/>
    <property type="project" value="TreeGrafter"/>
</dbReference>
<feature type="region of interest" description="Disordered" evidence="2">
    <location>
        <begin position="780"/>
        <end position="914"/>
    </location>
</feature>
<dbReference type="PANTHER" id="PTHR16092:SF14">
    <property type="entry name" value="EXOCYST COMPLEX COMPONENT 1 ISOFORM X1"/>
    <property type="match status" value="1"/>
</dbReference>
<name>A0A2T9Y8M6_9FUNG</name>
<comment type="caution">
    <text evidence="4">The sequence shown here is derived from an EMBL/GenBank/DDBJ whole genome shotgun (WGS) entry which is preliminary data.</text>
</comment>
<dbReference type="GO" id="GO:0006893">
    <property type="term" value="P:Golgi to plasma membrane transport"/>
    <property type="evidence" value="ECO:0007669"/>
    <property type="project" value="TreeGrafter"/>
</dbReference>
<feature type="region of interest" description="Disordered" evidence="2">
    <location>
        <begin position="709"/>
        <end position="758"/>
    </location>
</feature>
<dbReference type="STRING" id="61424.A0A2T9Y8M6"/>
<reference evidence="4 5" key="1">
    <citation type="journal article" date="2018" name="MBio">
        <title>Comparative Genomics Reveals the Core Gene Toolbox for the Fungus-Insect Symbiosis.</title>
        <authorList>
            <person name="Wang Y."/>
            <person name="Stata M."/>
            <person name="Wang W."/>
            <person name="Stajich J.E."/>
            <person name="White M.M."/>
            <person name="Moncalvo J.M."/>
        </authorList>
    </citation>
    <scope>NUCLEOTIDE SEQUENCE [LARGE SCALE GENOMIC DNA]</scope>
    <source>
        <strain evidence="4 5">AUS-77-4</strain>
    </source>
</reference>
<feature type="compositionally biased region" description="Low complexity" evidence="2">
    <location>
        <begin position="817"/>
        <end position="826"/>
    </location>
</feature>
<dbReference type="OrthoDB" id="27109at2759"/>
<evidence type="ECO:0000256" key="1">
    <source>
        <dbReference type="SAM" id="Coils"/>
    </source>
</evidence>
<keyword evidence="5" id="KW-1185">Reference proteome</keyword>
<dbReference type="InterPro" id="IPR028258">
    <property type="entry name" value="Sec3-PIP2_bind"/>
</dbReference>
<dbReference type="Pfam" id="PF15277">
    <property type="entry name" value="Sec3-PIP2_bind"/>
    <property type="match status" value="1"/>
</dbReference>
<dbReference type="AlphaFoldDB" id="A0A2T9Y8M6"/>
<evidence type="ECO:0000313" key="4">
    <source>
        <dbReference type="EMBL" id="PVU88698.1"/>
    </source>
</evidence>
<dbReference type="SMART" id="SM01313">
    <property type="entry name" value="Sec3-PIP2_bind"/>
    <property type="match status" value="1"/>
</dbReference>
<dbReference type="GO" id="GO:0006887">
    <property type="term" value="P:exocytosis"/>
    <property type="evidence" value="ECO:0007669"/>
    <property type="project" value="InterPro"/>
</dbReference>
<organism evidence="4 5">
    <name type="scientific">Furculomyces boomerangus</name>
    <dbReference type="NCBI Taxonomy" id="61424"/>
    <lineage>
        <taxon>Eukaryota</taxon>
        <taxon>Fungi</taxon>
        <taxon>Fungi incertae sedis</taxon>
        <taxon>Zoopagomycota</taxon>
        <taxon>Kickxellomycotina</taxon>
        <taxon>Harpellomycetes</taxon>
        <taxon>Harpellales</taxon>
        <taxon>Harpellaceae</taxon>
        <taxon>Furculomyces</taxon>
    </lineage>
</organism>
<dbReference type="Proteomes" id="UP000245699">
    <property type="component" value="Unassembled WGS sequence"/>
</dbReference>
<evidence type="ECO:0000256" key="2">
    <source>
        <dbReference type="SAM" id="MobiDB-lite"/>
    </source>
</evidence>
<proteinExistence type="predicted"/>
<feature type="coiled-coil region" evidence="1">
    <location>
        <begin position="290"/>
        <end position="331"/>
    </location>
</feature>
<gene>
    <name evidence="4" type="ORF">BB559_005448</name>
</gene>
<accession>A0A2T9Y8M6</accession>
<dbReference type="GO" id="GO:0000145">
    <property type="term" value="C:exocyst"/>
    <property type="evidence" value="ECO:0007669"/>
    <property type="project" value="InterPro"/>
</dbReference>